<comment type="catalytic activity">
    <reaction evidence="6">
        <text>L-valine + 2-oxoglutarate = 3-methyl-2-oxobutanoate + L-glutamate</text>
        <dbReference type="Rhea" id="RHEA:24813"/>
        <dbReference type="ChEBI" id="CHEBI:11851"/>
        <dbReference type="ChEBI" id="CHEBI:16810"/>
        <dbReference type="ChEBI" id="CHEBI:29985"/>
        <dbReference type="ChEBI" id="CHEBI:57762"/>
        <dbReference type="EC" id="2.6.1.42"/>
    </reaction>
</comment>
<evidence type="ECO:0000313" key="10">
    <source>
        <dbReference type="EMBL" id="VXD01229.1"/>
    </source>
</evidence>
<comment type="similarity">
    <text evidence="4">Belongs to the class-IV pyridoxal-phosphate-dependent aminotransferase family.</text>
</comment>
<evidence type="ECO:0000313" key="9">
    <source>
        <dbReference type="EMBL" id="SPZ85270.1"/>
    </source>
</evidence>
<evidence type="ECO:0000256" key="7">
    <source>
        <dbReference type="ARBA" id="ARBA00048798"/>
    </source>
</evidence>
<dbReference type="Pfam" id="PF01063">
    <property type="entry name" value="Aminotran_4"/>
    <property type="match status" value="1"/>
</dbReference>
<dbReference type="SUPFAM" id="SSF56752">
    <property type="entry name" value="D-aminoacid aminotransferase-like PLP-dependent enzymes"/>
    <property type="match status" value="1"/>
</dbReference>
<keyword evidence="9" id="KW-0456">Lyase</keyword>
<evidence type="ECO:0000256" key="8">
    <source>
        <dbReference type="ARBA" id="ARBA00049229"/>
    </source>
</evidence>
<comment type="pathway">
    <text evidence="1">Amino-acid biosynthesis; L-isoleucine biosynthesis; L-isoleucine from 2-oxobutanoate: step 4/4.</text>
</comment>
<dbReference type="Gene3D" id="3.30.470.10">
    <property type="match status" value="1"/>
</dbReference>
<dbReference type="InterPro" id="IPR050571">
    <property type="entry name" value="Class-IV_PLP-Dep_Aminotrnsfr"/>
</dbReference>
<dbReference type="PANTHER" id="PTHR42743">
    <property type="entry name" value="AMINO-ACID AMINOTRANSFERASE"/>
    <property type="match status" value="1"/>
</dbReference>
<dbReference type="Gene3D" id="3.20.10.10">
    <property type="entry name" value="D-amino Acid Aminotransferase, subunit A, domain 2"/>
    <property type="match status" value="1"/>
</dbReference>
<dbReference type="GeneID" id="97181348"/>
<dbReference type="EC" id="2.6.1.42" evidence="5"/>
<dbReference type="RefSeq" id="WP_046675801.1">
    <property type="nucleotide sequence ID" value="NZ_CP068086.1"/>
</dbReference>
<protein>
    <recommendedName>
        <fullName evidence="5">branched-chain-amino-acid transaminase</fullName>
        <ecNumber evidence="5">2.6.1.42</ecNumber>
    </recommendedName>
</protein>
<comment type="catalytic activity">
    <reaction evidence="7">
        <text>L-isoleucine + 2-oxoglutarate = (S)-3-methyl-2-oxopentanoate + L-glutamate</text>
        <dbReference type="Rhea" id="RHEA:24801"/>
        <dbReference type="ChEBI" id="CHEBI:16810"/>
        <dbReference type="ChEBI" id="CHEBI:29985"/>
        <dbReference type="ChEBI" id="CHEBI:35146"/>
        <dbReference type="ChEBI" id="CHEBI:58045"/>
        <dbReference type="EC" id="2.6.1.42"/>
    </reaction>
</comment>
<evidence type="ECO:0000256" key="4">
    <source>
        <dbReference type="ARBA" id="ARBA00009320"/>
    </source>
</evidence>
<dbReference type="GO" id="GO:0016829">
    <property type="term" value="F:lyase activity"/>
    <property type="evidence" value="ECO:0007669"/>
    <property type="project" value="UniProtKB-KW"/>
</dbReference>
<evidence type="ECO:0000256" key="5">
    <source>
        <dbReference type="ARBA" id="ARBA00013053"/>
    </source>
</evidence>
<comment type="catalytic activity">
    <reaction evidence="8">
        <text>L-leucine + 2-oxoglutarate = 4-methyl-2-oxopentanoate + L-glutamate</text>
        <dbReference type="Rhea" id="RHEA:18321"/>
        <dbReference type="ChEBI" id="CHEBI:16810"/>
        <dbReference type="ChEBI" id="CHEBI:17865"/>
        <dbReference type="ChEBI" id="CHEBI:29985"/>
        <dbReference type="ChEBI" id="CHEBI:57427"/>
        <dbReference type="EC" id="2.6.1.42"/>
    </reaction>
</comment>
<dbReference type="AlphaFoldDB" id="A0A2X2L7N5"/>
<dbReference type="EMBL" id="CABWMV010000024">
    <property type="protein sequence ID" value="VXD01229.1"/>
    <property type="molecule type" value="Genomic_DNA"/>
</dbReference>
<reference evidence="10 12" key="2">
    <citation type="submission" date="2019-10" db="EMBL/GenBank/DDBJ databases">
        <authorList>
            <person name="Karimi E."/>
        </authorList>
    </citation>
    <scope>NUCLEOTIDE SEQUENCE [LARGE SCALE GENOMIC DNA]</scope>
    <source>
        <strain evidence="10 12">Sphingobacterium sp. 8BC</strain>
    </source>
</reference>
<dbReference type="PANTHER" id="PTHR42743:SF11">
    <property type="entry name" value="AMINODEOXYCHORISMATE LYASE"/>
    <property type="match status" value="1"/>
</dbReference>
<comment type="pathway">
    <text evidence="3">Amino-acid biosynthesis; L-leucine biosynthesis; L-leucine from 3-methyl-2-oxobutanoate: step 4/4.</text>
</comment>
<sequence>MPTNYINFNGNVVPEDQEIFSIENRGFRYGDGLFETMLYKDGDIRFLNFHVERLQKGMELIHLDDANLFDAFFIRSRSEELIRKNNMLGQQVRIRLIVFRSGGGLYSPTSNKPGFVLQVQRIEPNLRDKKVGLIVGLYNEFKKPYSDLSKIKSLNAQIYVLAGIYKKKMAFDDVLILNQEGYLCESLISNIFVYYEKVLYTPALSEGCIEGVMRRVVMDMAQDEGIEVVEAQISPEIMKRADEIFCTNAVQGVQWVMGYKQKRYFNKISRILQEKLQHWNYDLSDEQD</sequence>
<gene>
    <name evidence="9" type="primary">pabC</name>
    <name evidence="9" type="ORF">NCTC11343_01830</name>
    <name evidence="10" type="ORF">SPHINGO8BC_51690</name>
</gene>
<dbReference type="Proteomes" id="UP000251241">
    <property type="component" value="Unassembled WGS sequence"/>
</dbReference>
<dbReference type="Proteomes" id="UP000432350">
    <property type="component" value="Unassembled WGS sequence"/>
</dbReference>
<dbReference type="InterPro" id="IPR001544">
    <property type="entry name" value="Aminotrans_IV"/>
</dbReference>
<dbReference type="CDD" id="cd00449">
    <property type="entry name" value="PLPDE_IV"/>
    <property type="match status" value="1"/>
</dbReference>
<dbReference type="GO" id="GO:0046394">
    <property type="term" value="P:carboxylic acid biosynthetic process"/>
    <property type="evidence" value="ECO:0007669"/>
    <property type="project" value="UniProtKB-ARBA"/>
</dbReference>
<accession>A0A2X2L7N5</accession>
<evidence type="ECO:0000256" key="1">
    <source>
        <dbReference type="ARBA" id="ARBA00004824"/>
    </source>
</evidence>
<name>A0A2X2L7N5_SPHMU</name>
<dbReference type="InterPro" id="IPR043131">
    <property type="entry name" value="BCAT-like_N"/>
</dbReference>
<dbReference type="InterPro" id="IPR036038">
    <property type="entry name" value="Aminotransferase-like"/>
</dbReference>
<evidence type="ECO:0000313" key="12">
    <source>
        <dbReference type="Proteomes" id="UP000432350"/>
    </source>
</evidence>
<dbReference type="InterPro" id="IPR043132">
    <property type="entry name" value="BCAT-like_C"/>
</dbReference>
<dbReference type="GO" id="GO:0004084">
    <property type="term" value="F:branched-chain-amino-acid transaminase activity"/>
    <property type="evidence" value="ECO:0007669"/>
    <property type="project" value="UniProtKB-EC"/>
</dbReference>
<evidence type="ECO:0000256" key="3">
    <source>
        <dbReference type="ARBA" id="ARBA00005072"/>
    </source>
</evidence>
<comment type="pathway">
    <text evidence="2">Amino-acid biosynthesis; L-valine biosynthesis; L-valine from pyruvate: step 4/4.</text>
</comment>
<dbReference type="EMBL" id="UAUU01000008">
    <property type="protein sequence ID" value="SPZ85270.1"/>
    <property type="molecule type" value="Genomic_DNA"/>
</dbReference>
<proteinExistence type="inferred from homology"/>
<evidence type="ECO:0000313" key="11">
    <source>
        <dbReference type="Proteomes" id="UP000251241"/>
    </source>
</evidence>
<evidence type="ECO:0000256" key="6">
    <source>
        <dbReference type="ARBA" id="ARBA00048212"/>
    </source>
</evidence>
<reference evidence="9 11" key="1">
    <citation type="submission" date="2018-06" db="EMBL/GenBank/DDBJ databases">
        <authorList>
            <consortium name="Pathogen Informatics"/>
            <person name="Doyle S."/>
        </authorList>
    </citation>
    <scope>NUCLEOTIDE SEQUENCE [LARGE SCALE GENOMIC DNA]</scope>
    <source>
        <strain evidence="9 11">NCTC11343</strain>
    </source>
</reference>
<organism evidence="9 11">
    <name type="scientific">Sphingobacterium multivorum</name>
    <dbReference type="NCBI Taxonomy" id="28454"/>
    <lineage>
        <taxon>Bacteria</taxon>
        <taxon>Pseudomonadati</taxon>
        <taxon>Bacteroidota</taxon>
        <taxon>Sphingobacteriia</taxon>
        <taxon>Sphingobacteriales</taxon>
        <taxon>Sphingobacteriaceae</taxon>
        <taxon>Sphingobacterium</taxon>
    </lineage>
</organism>
<accession>A0A654D719</accession>
<evidence type="ECO:0000256" key="2">
    <source>
        <dbReference type="ARBA" id="ARBA00004931"/>
    </source>
</evidence>